<evidence type="ECO:0000313" key="2">
    <source>
        <dbReference type="EMBL" id="CAH1226220.1"/>
    </source>
</evidence>
<protein>
    <recommendedName>
        <fullName evidence="1">NYN domain-containing protein</fullName>
    </recommendedName>
</protein>
<comment type="caution">
    <text evidence="2">The sequence shown here is derived from an EMBL/GenBank/DDBJ whole genome shotgun (WGS) entry which is preliminary data.</text>
</comment>
<reference evidence="2" key="1">
    <citation type="submission" date="2022-01" db="EMBL/GenBank/DDBJ databases">
        <authorList>
            <person name="Criscuolo A."/>
        </authorList>
    </citation>
    <scope>NUCLEOTIDE SEQUENCE</scope>
    <source>
        <strain evidence="2">CIP111893</strain>
    </source>
</reference>
<dbReference type="Gene3D" id="3.40.50.1010">
    <property type="entry name" value="5'-nuclease"/>
    <property type="match status" value="1"/>
</dbReference>
<accession>A0ABM9CWD7</accession>
<dbReference type="PANTHER" id="PTHR35811">
    <property type="entry name" value="SLR1870 PROTEIN"/>
    <property type="match status" value="1"/>
</dbReference>
<dbReference type="InterPro" id="IPR021139">
    <property type="entry name" value="NYN"/>
</dbReference>
<dbReference type="Proteomes" id="UP000838686">
    <property type="component" value="Unassembled WGS sequence"/>
</dbReference>
<evidence type="ECO:0000259" key="1">
    <source>
        <dbReference type="Pfam" id="PF01936"/>
    </source>
</evidence>
<dbReference type="EMBL" id="CAKMMF010000060">
    <property type="protein sequence ID" value="CAH1226220.1"/>
    <property type="molecule type" value="Genomic_DNA"/>
</dbReference>
<keyword evidence="3" id="KW-1185">Reference proteome</keyword>
<name>A0ABM9CWD7_9BACL</name>
<gene>
    <name evidence="2" type="ORF">PAECIP111893_05332</name>
</gene>
<evidence type="ECO:0000313" key="3">
    <source>
        <dbReference type="Proteomes" id="UP000838686"/>
    </source>
</evidence>
<organism evidence="2 3">
    <name type="scientific">Paenibacillus plantiphilus</name>
    <dbReference type="NCBI Taxonomy" id="2905650"/>
    <lineage>
        <taxon>Bacteria</taxon>
        <taxon>Bacillati</taxon>
        <taxon>Bacillota</taxon>
        <taxon>Bacilli</taxon>
        <taxon>Bacillales</taxon>
        <taxon>Paenibacillaceae</taxon>
        <taxon>Paenibacillus</taxon>
    </lineage>
</organism>
<dbReference type="Pfam" id="PF01936">
    <property type="entry name" value="NYN"/>
    <property type="match status" value="1"/>
</dbReference>
<sequence length="275" mass="32084">MDNYSLNLLKRQVLKETGDNVAIFIDYDNIYHGLKDYALDVHKDCNIIDLLWDIYGRNRVRTIKAYADFDQIDITLRDLQQNRVQIRQVYGNGRGEKNRKNASDIELSIDAVECYYKNSDIDTYVFVTADSDMIPIMSRTMFNGNKVHLYYMSTNVSQYQDITDYAHISQDFIKLFKINIERAKPHFWLNNAKDMITKWYADSRNRDKLYGPSWLNEGLRESFGMSYKLASGTIQYMEDTKLIEKIKHTVKGNTIEGYILTADKHKYSPVKAGAV</sequence>
<proteinExistence type="predicted"/>
<feature type="domain" description="NYN" evidence="1">
    <location>
        <begin position="20"/>
        <end position="155"/>
    </location>
</feature>
<dbReference type="PANTHER" id="PTHR35811:SF1">
    <property type="entry name" value="HTH OST-TYPE DOMAIN-CONTAINING PROTEIN"/>
    <property type="match status" value="1"/>
</dbReference>